<keyword evidence="7 10" id="KW-0406">Ion transport</keyword>
<feature type="transmembrane region" description="Helical" evidence="10">
    <location>
        <begin position="279"/>
        <end position="297"/>
    </location>
</feature>
<feature type="transmembrane region" description="Helical" evidence="10">
    <location>
        <begin position="165"/>
        <end position="183"/>
    </location>
</feature>
<keyword evidence="6 10" id="KW-0915">Sodium</keyword>
<feature type="transmembrane region" description="Helical" evidence="10">
    <location>
        <begin position="195"/>
        <end position="213"/>
    </location>
</feature>
<comment type="function">
    <text evidence="10">Na(+)/H(+) antiporter that extrudes sodium in exchange for external protons.</text>
</comment>
<sequence>METQFELVLLLLAIAAGITAVAKKFKQPYPIALVVIGVIIGILPFSGLEELKHTFAEDEIFHFAIISIFLPTLLGEATLNLPYSHLKQNKLPILLLAVVGTMITFVTAGWMTAMFLGLSIQAALVFAALMAPTDPISVLSIFKSMGVNHRISTVMEGESLINDGLAVVLFTIAAYQYDVILSAGSAGIGIALGEFLKVVLGGLLVGGAFGYFFSRLTTLFDDYPLEIVFSMLLFYGSFFVAEAFHVSGVIAVVVAGLIFGNYGKKVGMSPTTSLSIRTFWDVASLVANTLVFLLVGLEITRMIDTVNWLQVLIAIGIVVVARSIAVYSTVSFVRSLPKNWKHIFNWGGLKGSLSLALALSLPVEFEYREEILMLAFGVVFFSLIVQGLTIKPLVGFLGEKATQKEQLEYDRIQSRIYRYHSGRKQLEKMAAEGTLSSIVYNRLVHQYDVELKELNEKLESLYEQEPELRKETTARAIRNALYAEHEALEELETRHLISDQVTIEEKRFIRDLLEREEMGENVALHSSGEKKKE</sequence>
<organism evidence="13 14">
    <name type="scientific">Pseudalkalibacillus berkeleyi</name>
    <dbReference type="NCBI Taxonomy" id="1069813"/>
    <lineage>
        <taxon>Bacteria</taxon>
        <taxon>Bacillati</taxon>
        <taxon>Bacillota</taxon>
        <taxon>Bacilli</taxon>
        <taxon>Bacillales</taxon>
        <taxon>Fictibacillaceae</taxon>
        <taxon>Pseudalkalibacillus</taxon>
    </lineage>
</organism>
<comment type="similarity">
    <text evidence="10">Belongs to the monovalent cation:proton antiporter 1 (CPA1) transporter (TC 2.A.36) family.</text>
</comment>
<dbReference type="InterPro" id="IPR004705">
    <property type="entry name" value="Cation/H_exchanger_CPA1_bac"/>
</dbReference>
<dbReference type="NCBIfam" id="TIGR00831">
    <property type="entry name" value="a_cpa1"/>
    <property type="match status" value="1"/>
</dbReference>
<evidence type="ECO:0000256" key="4">
    <source>
        <dbReference type="ARBA" id="ARBA00022692"/>
    </source>
</evidence>
<comment type="caution">
    <text evidence="13">The sequence shown here is derived from an EMBL/GenBank/DDBJ whole genome shotgun (WGS) entry which is preliminary data.</text>
</comment>
<keyword evidence="4 10" id="KW-0812">Transmembrane</keyword>
<dbReference type="Gene3D" id="6.10.140.1330">
    <property type="match status" value="1"/>
</dbReference>
<comment type="subcellular location">
    <subcellularLocation>
        <location evidence="1 10">Cell membrane</location>
        <topology evidence="1 10">Multi-pass membrane protein</topology>
    </subcellularLocation>
</comment>
<feature type="domain" description="Cation/H+ exchanger transmembrane" evidence="12">
    <location>
        <begin position="13"/>
        <end position="394"/>
    </location>
</feature>
<feature type="transmembrane region" description="Helical" evidence="10">
    <location>
        <begin position="233"/>
        <end position="259"/>
    </location>
</feature>
<proteinExistence type="inferred from homology"/>
<feature type="transmembrane region" description="Helical" evidence="10">
    <location>
        <begin position="371"/>
        <end position="390"/>
    </location>
</feature>
<dbReference type="Proteomes" id="UP001649381">
    <property type="component" value="Unassembled WGS sequence"/>
</dbReference>
<evidence type="ECO:0000256" key="8">
    <source>
        <dbReference type="ARBA" id="ARBA00023136"/>
    </source>
</evidence>
<feature type="transmembrane region" description="Helical" evidence="10">
    <location>
        <begin position="32"/>
        <end position="48"/>
    </location>
</feature>
<keyword evidence="14" id="KW-1185">Reference proteome</keyword>
<accession>A0ABS9H011</accession>
<dbReference type="EMBL" id="JAKIJS010000001">
    <property type="protein sequence ID" value="MCF6137256.1"/>
    <property type="molecule type" value="Genomic_DNA"/>
</dbReference>
<feature type="transmembrane region" description="Helical" evidence="10">
    <location>
        <begin position="93"/>
        <end position="116"/>
    </location>
</feature>
<gene>
    <name evidence="13" type="ORF">L2716_05885</name>
</gene>
<dbReference type="InterPro" id="IPR006153">
    <property type="entry name" value="Cation/H_exchanger_TM"/>
</dbReference>
<feature type="transmembrane region" description="Helical" evidence="10">
    <location>
        <begin position="342"/>
        <end position="359"/>
    </location>
</feature>
<evidence type="ECO:0000313" key="14">
    <source>
        <dbReference type="Proteomes" id="UP001649381"/>
    </source>
</evidence>
<evidence type="ECO:0000256" key="11">
    <source>
        <dbReference type="SAM" id="Coils"/>
    </source>
</evidence>
<evidence type="ECO:0000256" key="1">
    <source>
        <dbReference type="ARBA" id="ARBA00004651"/>
    </source>
</evidence>
<dbReference type="PANTHER" id="PTHR10110">
    <property type="entry name" value="SODIUM/HYDROGEN EXCHANGER"/>
    <property type="match status" value="1"/>
</dbReference>
<protein>
    <submittedName>
        <fullName evidence="13">Na+/H+ antiporter</fullName>
    </submittedName>
</protein>
<keyword evidence="5 10" id="KW-1133">Transmembrane helix</keyword>
<keyword evidence="10" id="KW-0050">Antiport</keyword>
<evidence type="ECO:0000256" key="2">
    <source>
        <dbReference type="ARBA" id="ARBA00022448"/>
    </source>
</evidence>
<feature type="transmembrane region" description="Helical" evidence="10">
    <location>
        <begin position="309"/>
        <end position="330"/>
    </location>
</feature>
<evidence type="ECO:0000256" key="6">
    <source>
        <dbReference type="ARBA" id="ARBA00023053"/>
    </source>
</evidence>
<evidence type="ECO:0000256" key="3">
    <source>
        <dbReference type="ARBA" id="ARBA00022475"/>
    </source>
</evidence>
<dbReference type="Pfam" id="PF00999">
    <property type="entry name" value="Na_H_Exchanger"/>
    <property type="match status" value="1"/>
</dbReference>
<keyword evidence="2 10" id="KW-0813">Transport</keyword>
<feature type="transmembrane region" description="Helical" evidence="10">
    <location>
        <begin position="60"/>
        <end position="81"/>
    </location>
</feature>
<dbReference type="PANTHER" id="PTHR10110:SF86">
    <property type="entry name" value="SODIUM_HYDROGEN EXCHANGER 7"/>
    <property type="match status" value="1"/>
</dbReference>
<dbReference type="InterPro" id="IPR018422">
    <property type="entry name" value="Cation/H_exchanger_CPA1"/>
</dbReference>
<keyword evidence="3 10" id="KW-1003">Cell membrane</keyword>
<reference evidence="13 14" key="1">
    <citation type="submission" date="2022-01" db="EMBL/GenBank/DDBJ databases">
        <title>Alkalihalobacillus sp. EGI L200015, a novel bacterium isolated from a salt lake sediment.</title>
        <authorList>
            <person name="Gao L."/>
            <person name="Fang B.-Z."/>
            <person name="Li W.-J."/>
        </authorList>
    </citation>
    <scope>NUCLEOTIDE SEQUENCE [LARGE SCALE GENOMIC DNA]</scope>
    <source>
        <strain evidence="13 14">KCTC 12718</strain>
    </source>
</reference>
<evidence type="ECO:0000256" key="5">
    <source>
        <dbReference type="ARBA" id="ARBA00022989"/>
    </source>
</evidence>
<keyword evidence="11" id="KW-0175">Coiled coil</keyword>
<evidence type="ECO:0000256" key="10">
    <source>
        <dbReference type="RuleBase" id="RU366002"/>
    </source>
</evidence>
<name>A0ABS9H011_9BACL</name>
<dbReference type="RefSeq" id="WP_236332698.1">
    <property type="nucleotide sequence ID" value="NZ_JAKIJS010000001.1"/>
</dbReference>
<evidence type="ECO:0000313" key="13">
    <source>
        <dbReference type="EMBL" id="MCF6137256.1"/>
    </source>
</evidence>
<feature type="transmembrane region" description="Helical" evidence="10">
    <location>
        <begin position="123"/>
        <end position="145"/>
    </location>
</feature>
<feature type="coiled-coil region" evidence="11">
    <location>
        <begin position="444"/>
        <end position="471"/>
    </location>
</feature>
<evidence type="ECO:0000256" key="9">
    <source>
        <dbReference type="ARBA" id="ARBA00023201"/>
    </source>
</evidence>
<evidence type="ECO:0000259" key="12">
    <source>
        <dbReference type="Pfam" id="PF00999"/>
    </source>
</evidence>
<keyword evidence="8 10" id="KW-0472">Membrane</keyword>
<evidence type="ECO:0000256" key="7">
    <source>
        <dbReference type="ARBA" id="ARBA00023065"/>
    </source>
</evidence>
<keyword evidence="9 10" id="KW-0739">Sodium transport</keyword>